<name>A0A7J5XMX3_DISMA</name>
<dbReference type="Proteomes" id="UP000518266">
    <property type="component" value="Unassembled WGS sequence"/>
</dbReference>
<evidence type="ECO:0000256" key="1">
    <source>
        <dbReference type="SAM" id="MobiDB-lite"/>
    </source>
</evidence>
<dbReference type="PANTHER" id="PTHR15853">
    <property type="entry name" value="THIOREDOXIN-RELATED"/>
    <property type="match status" value="1"/>
</dbReference>
<dbReference type="OrthoDB" id="20229at2759"/>
<dbReference type="EMBL" id="JAAKFY010000022">
    <property type="protein sequence ID" value="KAF3838456.1"/>
    <property type="molecule type" value="Genomic_DNA"/>
</dbReference>
<keyword evidence="2" id="KW-0812">Transmembrane</keyword>
<proteinExistence type="predicted"/>
<feature type="transmembrane region" description="Helical" evidence="2">
    <location>
        <begin position="135"/>
        <end position="152"/>
    </location>
</feature>
<organism evidence="4 5">
    <name type="scientific">Dissostichus mawsoni</name>
    <name type="common">Antarctic cod</name>
    <dbReference type="NCBI Taxonomy" id="36200"/>
    <lineage>
        <taxon>Eukaryota</taxon>
        <taxon>Metazoa</taxon>
        <taxon>Chordata</taxon>
        <taxon>Craniata</taxon>
        <taxon>Vertebrata</taxon>
        <taxon>Euteleostomi</taxon>
        <taxon>Actinopterygii</taxon>
        <taxon>Neopterygii</taxon>
        <taxon>Teleostei</taxon>
        <taxon>Neoteleostei</taxon>
        <taxon>Acanthomorphata</taxon>
        <taxon>Eupercaria</taxon>
        <taxon>Perciformes</taxon>
        <taxon>Notothenioidei</taxon>
        <taxon>Nototheniidae</taxon>
        <taxon>Dissostichus</taxon>
    </lineage>
</organism>
<feature type="compositionally biased region" description="Low complexity" evidence="1">
    <location>
        <begin position="443"/>
        <end position="461"/>
    </location>
</feature>
<dbReference type="Pfam" id="PF00085">
    <property type="entry name" value="Thioredoxin"/>
    <property type="match status" value="1"/>
</dbReference>
<feature type="compositionally biased region" description="Acidic residues" evidence="1">
    <location>
        <begin position="371"/>
        <end position="391"/>
    </location>
</feature>
<dbReference type="InterPro" id="IPR036249">
    <property type="entry name" value="Thioredoxin-like_sf"/>
</dbReference>
<feature type="domain" description="Thioredoxin" evidence="3">
    <location>
        <begin position="251"/>
        <end position="296"/>
    </location>
</feature>
<dbReference type="PANTHER" id="PTHR15853:SF0">
    <property type="entry name" value="THIOREDOXIN-RELATED TRANSMEMBRANE PROTEIN 2"/>
    <property type="match status" value="1"/>
</dbReference>
<accession>A0A7J5XMX3</accession>
<dbReference type="Gene3D" id="3.40.30.10">
    <property type="entry name" value="Glutaredoxin"/>
    <property type="match status" value="2"/>
</dbReference>
<feature type="compositionally biased region" description="Basic residues" evidence="1">
    <location>
        <begin position="410"/>
        <end position="433"/>
    </location>
</feature>
<feature type="region of interest" description="Disordered" evidence="1">
    <location>
        <begin position="357"/>
        <end position="461"/>
    </location>
</feature>
<reference evidence="4 5" key="1">
    <citation type="submission" date="2020-03" db="EMBL/GenBank/DDBJ databases">
        <title>Dissostichus mawsoni Genome sequencing and assembly.</title>
        <authorList>
            <person name="Park H."/>
        </authorList>
    </citation>
    <scope>NUCLEOTIDE SEQUENCE [LARGE SCALE GENOMIC DNA]</scope>
    <source>
        <strain evidence="4">DM0001</strain>
        <tissue evidence="4">Muscle</tissue>
    </source>
</reference>
<sequence>MAPGFRRAGPSSPSCGGICPVMEAWFCGRGGGGFPGPKPRDEEPGGPWASFCPNRVENISVISIPRFYKQVYGIKKLQKSFSGTPLGRLNEQGTGCHCPSYPSRWTVVFANMGLITGLFSFLYHLPQIYKWLLKPYYIASVIMTVAFLLVRKAPGLCEQLATQREDGNSCDFDWRELEILMFLSAIVMMKNRRAITMEQHVGNLFMFSKVANVILFFRLDIRLGIFYLTLCVAFVMTCKPPLYMGPEYIKYFSDKTIDEELRKDSRVTWIIEFYANWSSDCQSFAPVFADLSLKYRVSTSPLARQLPSLMLFQEGQELMRRPMVDNKAKAVSWTFSEENIIREFNLNELFQKSKKMNKSKALKEEQQNDAQPEEEEQQNDAQPEEGSDELEPETKITEQPTESKKDQSGRKRRTDKPGRKKQRIRRKRRKGSRLKGLETDHYSLWSLWPSSSSSSPHNASS</sequence>
<comment type="caution">
    <text evidence="4">The sequence shown here is derived from an EMBL/GenBank/DDBJ whole genome shotgun (WGS) entry which is preliminary data.</text>
</comment>
<evidence type="ECO:0000313" key="5">
    <source>
        <dbReference type="Proteomes" id="UP000518266"/>
    </source>
</evidence>
<feature type="compositionally biased region" description="Basic and acidic residues" evidence="1">
    <location>
        <begin position="392"/>
        <end position="409"/>
    </location>
</feature>
<evidence type="ECO:0000256" key="2">
    <source>
        <dbReference type="SAM" id="Phobius"/>
    </source>
</evidence>
<dbReference type="GO" id="GO:0015036">
    <property type="term" value="F:disulfide oxidoreductase activity"/>
    <property type="evidence" value="ECO:0007669"/>
    <property type="project" value="TreeGrafter"/>
</dbReference>
<keyword evidence="2" id="KW-0472">Membrane</keyword>
<protein>
    <recommendedName>
        <fullName evidence="3">Thioredoxin domain-containing protein</fullName>
    </recommendedName>
</protein>
<keyword evidence="2" id="KW-1133">Transmembrane helix</keyword>
<gene>
    <name evidence="4" type="ORF">F7725_010224</name>
</gene>
<keyword evidence="5" id="KW-1185">Reference proteome</keyword>
<dbReference type="SUPFAM" id="SSF52833">
    <property type="entry name" value="Thioredoxin-like"/>
    <property type="match status" value="1"/>
</dbReference>
<dbReference type="InterPro" id="IPR039101">
    <property type="entry name" value="TMX2"/>
</dbReference>
<feature type="transmembrane region" description="Helical" evidence="2">
    <location>
        <begin position="105"/>
        <end position="123"/>
    </location>
</feature>
<dbReference type="GO" id="GO:0007420">
    <property type="term" value="P:brain development"/>
    <property type="evidence" value="ECO:0007669"/>
    <property type="project" value="TreeGrafter"/>
</dbReference>
<dbReference type="AlphaFoldDB" id="A0A7J5XMX3"/>
<evidence type="ECO:0000313" key="4">
    <source>
        <dbReference type="EMBL" id="KAF3838456.1"/>
    </source>
</evidence>
<feature type="transmembrane region" description="Helical" evidence="2">
    <location>
        <begin position="225"/>
        <end position="245"/>
    </location>
</feature>
<dbReference type="InterPro" id="IPR013766">
    <property type="entry name" value="Thioredoxin_domain"/>
</dbReference>
<evidence type="ECO:0000259" key="3">
    <source>
        <dbReference type="Pfam" id="PF00085"/>
    </source>
</evidence>